<gene>
    <name evidence="5" type="ORF">CcCBS67573_g09946</name>
</gene>
<comment type="caution">
    <text evidence="5">The sequence shown here is derived from an EMBL/GenBank/DDBJ whole genome shotgun (WGS) entry which is preliminary data.</text>
</comment>
<dbReference type="EMBL" id="QEAP01001078">
    <property type="protein sequence ID" value="TPX52101.1"/>
    <property type="molecule type" value="Genomic_DNA"/>
</dbReference>
<dbReference type="Gene3D" id="2.60.40.790">
    <property type="match status" value="1"/>
</dbReference>
<comment type="similarity">
    <text evidence="2 3">Belongs to the small heat shock protein (HSP20) family.</text>
</comment>
<dbReference type="Proteomes" id="UP000320333">
    <property type="component" value="Unassembled WGS sequence"/>
</dbReference>
<dbReference type="InterPro" id="IPR008978">
    <property type="entry name" value="HSP20-like_chaperone"/>
</dbReference>
<keyword evidence="1" id="KW-0346">Stress response</keyword>
<feature type="domain" description="SHSP" evidence="4">
    <location>
        <begin position="77"/>
        <end position="181"/>
    </location>
</feature>
<dbReference type="InterPro" id="IPR044587">
    <property type="entry name" value="HSP21-like"/>
</dbReference>
<dbReference type="AlphaFoldDB" id="A0A507DKZ9"/>
<dbReference type="InterPro" id="IPR002068">
    <property type="entry name" value="A-crystallin/Hsp20_dom"/>
</dbReference>
<dbReference type="PANTHER" id="PTHR46733:SF4">
    <property type="entry name" value="HEAT SHOCK PROTEIN 21, CHLOROPLASTIC"/>
    <property type="match status" value="1"/>
</dbReference>
<evidence type="ECO:0000256" key="3">
    <source>
        <dbReference type="RuleBase" id="RU003616"/>
    </source>
</evidence>
<evidence type="ECO:0000313" key="6">
    <source>
        <dbReference type="Proteomes" id="UP000320333"/>
    </source>
</evidence>
<keyword evidence="6" id="KW-1185">Reference proteome</keyword>
<evidence type="ECO:0000256" key="1">
    <source>
        <dbReference type="ARBA" id="ARBA00023016"/>
    </source>
</evidence>
<dbReference type="GO" id="GO:0009408">
    <property type="term" value="P:response to heat"/>
    <property type="evidence" value="ECO:0007669"/>
    <property type="project" value="InterPro"/>
</dbReference>
<dbReference type="PROSITE" id="PS01031">
    <property type="entry name" value="SHSP"/>
    <property type="match status" value="1"/>
</dbReference>
<evidence type="ECO:0000259" key="4">
    <source>
        <dbReference type="PROSITE" id="PS01031"/>
    </source>
</evidence>
<accession>A0A507DKZ9</accession>
<sequence length="181" mass="20513">MGLFSFMVKVGITAYAIDWVHKTYHGGQSNFFNHYKHMSIEDAASNVINSAEEATPKVRRWLHDACQRRMENRRNRFESLNNTPDVTSTNLANGRVSLEIDVPGFNKEDVLLSVNEHESVVILKGKLDGDGTRGMRERSVDARIMLPKNANLSDLKAKLENGVLRVDVGKREFEGKRVQIE</sequence>
<dbReference type="CDD" id="cd00298">
    <property type="entry name" value="ACD_sHsps_p23-like"/>
    <property type="match status" value="1"/>
</dbReference>
<dbReference type="STRING" id="246404.A0A507DKZ9"/>
<protein>
    <recommendedName>
        <fullName evidence="4">SHSP domain-containing protein</fullName>
    </recommendedName>
</protein>
<name>A0A507DKZ9_9FUNG</name>
<organism evidence="5 6">
    <name type="scientific">Chytriomyces confervae</name>
    <dbReference type="NCBI Taxonomy" id="246404"/>
    <lineage>
        <taxon>Eukaryota</taxon>
        <taxon>Fungi</taxon>
        <taxon>Fungi incertae sedis</taxon>
        <taxon>Chytridiomycota</taxon>
        <taxon>Chytridiomycota incertae sedis</taxon>
        <taxon>Chytridiomycetes</taxon>
        <taxon>Chytridiales</taxon>
        <taxon>Chytriomycetaceae</taxon>
        <taxon>Chytriomyces</taxon>
    </lineage>
</organism>
<dbReference type="OrthoDB" id="1431247at2759"/>
<evidence type="ECO:0000313" key="5">
    <source>
        <dbReference type="EMBL" id="TPX52101.1"/>
    </source>
</evidence>
<dbReference type="PANTHER" id="PTHR46733">
    <property type="entry name" value="26.5 KDA HEAT SHOCK PROTEIN, MITOCHONDRIAL"/>
    <property type="match status" value="1"/>
</dbReference>
<proteinExistence type="inferred from homology"/>
<evidence type="ECO:0000256" key="2">
    <source>
        <dbReference type="PROSITE-ProRule" id="PRU00285"/>
    </source>
</evidence>
<reference evidence="5 6" key="1">
    <citation type="journal article" date="2019" name="Sci. Rep.">
        <title>Comparative genomics of chytrid fungi reveal insights into the obligate biotrophic and pathogenic lifestyle of Synchytrium endobioticum.</title>
        <authorList>
            <person name="van de Vossenberg B.T.L.H."/>
            <person name="Warris S."/>
            <person name="Nguyen H.D.T."/>
            <person name="van Gent-Pelzer M.P.E."/>
            <person name="Joly D.L."/>
            <person name="van de Geest H.C."/>
            <person name="Bonants P.J.M."/>
            <person name="Smith D.S."/>
            <person name="Levesque C.A."/>
            <person name="van der Lee T.A.J."/>
        </authorList>
    </citation>
    <scope>NUCLEOTIDE SEQUENCE [LARGE SCALE GENOMIC DNA]</scope>
    <source>
        <strain evidence="5 6">CBS 675.73</strain>
    </source>
</reference>
<dbReference type="SUPFAM" id="SSF49764">
    <property type="entry name" value="HSP20-like chaperones"/>
    <property type="match status" value="1"/>
</dbReference>
<dbReference type="Pfam" id="PF00011">
    <property type="entry name" value="HSP20"/>
    <property type="match status" value="1"/>
</dbReference>